<accession>A0A9D4PXI8</accession>
<organism evidence="9 10">
    <name type="scientific">Rhipicephalus sanguineus</name>
    <name type="common">Brown dog tick</name>
    <name type="synonym">Ixodes sanguineus</name>
    <dbReference type="NCBI Taxonomy" id="34632"/>
    <lineage>
        <taxon>Eukaryota</taxon>
        <taxon>Metazoa</taxon>
        <taxon>Ecdysozoa</taxon>
        <taxon>Arthropoda</taxon>
        <taxon>Chelicerata</taxon>
        <taxon>Arachnida</taxon>
        <taxon>Acari</taxon>
        <taxon>Parasitiformes</taxon>
        <taxon>Ixodida</taxon>
        <taxon>Ixodoidea</taxon>
        <taxon>Ixodidae</taxon>
        <taxon>Rhipicephalinae</taxon>
        <taxon>Rhipicephalus</taxon>
        <taxon>Rhipicephalus</taxon>
    </lineage>
</organism>
<evidence type="ECO:0000259" key="7">
    <source>
        <dbReference type="Pfam" id="PF13872"/>
    </source>
</evidence>
<evidence type="ECO:0000259" key="8">
    <source>
        <dbReference type="Pfam" id="PF25373"/>
    </source>
</evidence>
<dbReference type="Gene3D" id="3.40.50.300">
    <property type="entry name" value="P-loop containing nucleotide triphosphate hydrolases"/>
    <property type="match status" value="2"/>
</dbReference>
<evidence type="ECO:0000313" key="9">
    <source>
        <dbReference type="EMBL" id="KAH7957481.1"/>
    </source>
</evidence>
<keyword evidence="10" id="KW-1185">Reference proteome</keyword>
<dbReference type="EMBL" id="JABSTV010001250">
    <property type="protein sequence ID" value="KAH7957481.1"/>
    <property type="molecule type" value="Genomic_DNA"/>
</dbReference>
<dbReference type="GO" id="GO:0009967">
    <property type="term" value="P:positive regulation of signal transduction"/>
    <property type="evidence" value="ECO:0007669"/>
    <property type="project" value="UniProtKB-ARBA"/>
</dbReference>
<dbReference type="Pfam" id="PF13872">
    <property type="entry name" value="AAA_34"/>
    <property type="match status" value="1"/>
</dbReference>
<keyword evidence="4" id="KW-0539">Nucleus</keyword>
<dbReference type="PANTHER" id="PTHR12706:SF30">
    <property type="entry name" value="PROTEIN STRAWBERRY NOTCH-RELATED"/>
    <property type="match status" value="1"/>
</dbReference>
<dbReference type="InterPro" id="IPR027417">
    <property type="entry name" value="P-loop_NTPase"/>
</dbReference>
<evidence type="ECO:0000256" key="4">
    <source>
        <dbReference type="ARBA" id="ARBA00023242"/>
    </source>
</evidence>
<feature type="domain" description="SBNO alpha/beta" evidence="8">
    <location>
        <begin position="1140"/>
        <end position="1270"/>
    </location>
</feature>
<proteinExistence type="inferred from homology"/>
<feature type="domain" description="Strawberry notch AAA" evidence="7">
    <location>
        <begin position="168"/>
        <end position="473"/>
    </location>
</feature>
<dbReference type="Pfam" id="PF25373">
    <property type="entry name" value="SBNO"/>
    <property type="match status" value="1"/>
</dbReference>
<evidence type="ECO:0000256" key="2">
    <source>
        <dbReference type="ARBA" id="ARBA00006992"/>
    </source>
</evidence>
<feature type="domain" description="Strawberry notch helicase C" evidence="6">
    <location>
        <begin position="825"/>
        <end position="1102"/>
    </location>
</feature>
<dbReference type="Proteomes" id="UP000821837">
    <property type="component" value="Unassembled WGS sequence"/>
</dbReference>
<dbReference type="InterPro" id="IPR039187">
    <property type="entry name" value="SNO_AAA"/>
</dbReference>
<evidence type="ECO:0000313" key="10">
    <source>
        <dbReference type="Proteomes" id="UP000821837"/>
    </source>
</evidence>
<keyword evidence="3" id="KW-0175">Coiled coil</keyword>
<dbReference type="InterPro" id="IPR026937">
    <property type="entry name" value="SBNO_Helicase_C_dom"/>
</dbReference>
<dbReference type="InterPro" id="IPR026741">
    <property type="entry name" value="SNO"/>
</dbReference>
<dbReference type="GO" id="GO:0031490">
    <property type="term" value="F:chromatin DNA binding"/>
    <property type="evidence" value="ECO:0007669"/>
    <property type="project" value="TreeGrafter"/>
</dbReference>
<dbReference type="VEuPathDB" id="VectorBase:RSAN_046823"/>
<feature type="compositionally biased region" description="Low complexity" evidence="5">
    <location>
        <begin position="657"/>
        <end position="673"/>
    </location>
</feature>
<evidence type="ECO:0000256" key="5">
    <source>
        <dbReference type="SAM" id="MobiDB-lite"/>
    </source>
</evidence>
<reference evidence="9" key="2">
    <citation type="submission" date="2021-09" db="EMBL/GenBank/DDBJ databases">
        <authorList>
            <person name="Jia N."/>
            <person name="Wang J."/>
            <person name="Shi W."/>
            <person name="Du L."/>
            <person name="Sun Y."/>
            <person name="Zhan W."/>
            <person name="Jiang J."/>
            <person name="Wang Q."/>
            <person name="Zhang B."/>
            <person name="Ji P."/>
            <person name="Sakyi L.B."/>
            <person name="Cui X."/>
            <person name="Yuan T."/>
            <person name="Jiang B."/>
            <person name="Yang W."/>
            <person name="Lam T.T.-Y."/>
            <person name="Chang Q."/>
            <person name="Ding S."/>
            <person name="Wang X."/>
            <person name="Zhu J."/>
            <person name="Ruan X."/>
            <person name="Zhao L."/>
            <person name="Wei J."/>
            <person name="Que T."/>
            <person name="Du C."/>
            <person name="Cheng J."/>
            <person name="Dai P."/>
            <person name="Han X."/>
            <person name="Huang E."/>
            <person name="Gao Y."/>
            <person name="Liu J."/>
            <person name="Shao H."/>
            <person name="Ye R."/>
            <person name="Li L."/>
            <person name="Wei W."/>
            <person name="Wang X."/>
            <person name="Wang C."/>
            <person name="Huo Q."/>
            <person name="Li W."/>
            <person name="Guo W."/>
            <person name="Chen H."/>
            <person name="Chen S."/>
            <person name="Zhou L."/>
            <person name="Zhou L."/>
            <person name="Ni X."/>
            <person name="Tian J."/>
            <person name="Zhou Y."/>
            <person name="Sheng Y."/>
            <person name="Liu T."/>
            <person name="Pan Y."/>
            <person name="Xia L."/>
            <person name="Li J."/>
            <person name="Zhao F."/>
            <person name="Cao W."/>
        </authorList>
    </citation>
    <scope>NUCLEOTIDE SEQUENCE</scope>
    <source>
        <strain evidence="9">Rsan-2018</strain>
        <tissue evidence="9">Larvae</tissue>
    </source>
</reference>
<comment type="similarity">
    <text evidence="2">Belongs to the SBNO family.</text>
</comment>
<reference evidence="9" key="1">
    <citation type="journal article" date="2020" name="Cell">
        <title>Large-Scale Comparative Analyses of Tick Genomes Elucidate Their Genetic Diversity and Vector Capacities.</title>
        <authorList>
            <consortium name="Tick Genome and Microbiome Consortium (TIGMIC)"/>
            <person name="Jia N."/>
            <person name="Wang J."/>
            <person name="Shi W."/>
            <person name="Du L."/>
            <person name="Sun Y."/>
            <person name="Zhan W."/>
            <person name="Jiang J.F."/>
            <person name="Wang Q."/>
            <person name="Zhang B."/>
            <person name="Ji P."/>
            <person name="Bell-Sakyi L."/>
            <person name="Cui X.M."/>
            <person name="Yuan T.T."/>
            <person name="Jiang B.G."/>
            <person name="Yang W.F."/>
            <person name="Lam T.T."/>
            <person name="Chang Q.C."/>
            <person name="Ding S.J."/>
            <person name="Wang X.J."/>
            <person name="Zhu J.G."/>
            <person name="Ruan X.D."/>
            <person name="Zhao L."/>
            <person name="Wei J.T."/>
            <person name="Ye R.Z."/>
            <person name="Que T.C."/>
            <person name="Du C.H."/>
            <person name="Zhou Y.H."/>
            <person name="Cheng J.X."/>
            <person name="Dai P.F."/>
            <person name="Guo W.B."/>
            <person name="Han X.H."/>
            <person name="Huang E.J."/>
            <person name="Li L.F."/>
            <person name="Wei W."/>
            <person name="Gao Y.C."/>
            <person name="Liu J.Z."/>
            <person name="Shao H.Z."/>
            <person name="Wang X."/>
            <person name="Wang C.C."/>
            <person name="Yang T.C."/>
            <person name="Huo Q.B."/>
            <person name="Li W."/>
            <person name="Chen H.Y."/>
            <person name="Chen S.E."/>
            <person name="Zhou L.G."/>
            <person name="Ni X.B."/>
            <person name="Tian J.H."/>
            <person name="Sheng Y."/>
            <person name="Liu T."/>
            <person name="Pan Y.S."/>
            <person name="Xia L.Y."/>
            <person name="Li J."/>
            <person name="Zhao F."/>
            <person name="Cao W.C."/>
        </authorList>
    </citation>
    <scope>NUCLEOTIDE SEQUENCE</scope>
    <source>
        <strain evidence="9">Rsan-2018</strain>
    </source>
</reference>
<name>A0A9D4PXI8_RHISA</name>
<dbReference type="InterPro" id="IPR057332">
    <property type="entry name" value="SBNO_a/b_dom"/>
</dbReference>
<dbReference type="GO" id="GO:0005634">
    <property type="term" value="C:nucleus"/>
    <property type="evidence" value="ECO:0007669"/>
    <property type="project" value="UniProtKB-SubCell"/>
</dbReference>
<comment type="caution">
    <text evidence="9">The sequence shown here is derived from an EMBL/GenBank/DDBJ whole genome shotgun (WGS) entry which is preliminary data.</text>
</comment>
<evidence type="ECO:0000259" key="6">
    <source>
        <dbReference type="Pfam" id="PF13871"/>
    </source>
</evidence>
<dbReference type="GO" id="GO:0006355">
    <property type="term" value="P:regulation of DNA-templated transcription"/>
    <property type="evidence" value="ECO:0007669"/>
    <property type="project" value="InterPro"/>
</dbReference>
<sequence>METPDLLSAALDASGIGEEEMANNHAQDSHQNLSRYQIPPHLMNYLPPHMIQQMAHHMAQQMAQAMGQQVPFPQAGPGGKFAPGMGPPGPGMDKGSGAPYYMVPPFGFKAGNGGTPPYPIFRPPFGMGPGAMPAQPQQTGEDAEEEEELGLAETYAEYTPSKLKIGERHPDPVVETSSLSSVQPPAVWYNLSIPEEVIDRALLSALQLEAIVYASQQHEVLLPDGSRAGFLIGDGAGVGKGRTIAGIIYENYLLGRKRAIWVSVSNDLKYDSERDLRDIGAGKIEVHSLNKFKYAKISSKVNGSVKKGVIFSTYSSLIGESQGGGKYKTRLKQLLHWCGDDFDGVIVFDECHKAKNLCPVGSSKPTKTGLTVLELQNKLPKARVVYASATGASEPKNMAYMTRLGIWGEGTPFREFSDFISAVEKRGVGAMELVAMDMKLRGMYMARQLSFAGVSFKIDEIPLAKQFIAMYNESVKLWVDARAMFQEAAELMEGDSRIKKTMWGQFWASHQRFFKYLCIASKVPHVVSLAREAVKNDKCVVIGLQSTGEARTLEQLEEQGGELSDFVSTAKGVLQTLIEKHFPAPNRKKSLRLLGLGGIVDDPIPSPPPSSSTGGHKRKSARQARQGVKRYREASSGDDDDSDVEVKSEPESDFEPSVSSSAAEDSEGSSAVESDAEDDFNPFGDDSDSDEPSHAVARVRSLRSLAEVADKPEILSSVFSGCCARSALVKNVVLILLPRFLSLTSSRRPPTQISRIVSANTLAVNEFSPFAINNSVAAVLFGSAGAAPQPVVRNVPTVDSEKKAAAMKQELLERLENLGDKLPPNTLDQLIDELGGPENVAEMTGRKGRVVSTDNGTIQYESRSEVDVPLETLNLTEKQRFMDGEKHIAIISEAASSGISLQSDRRAKNQARRVHITLELPWSADRAVQQFGRTHRSNQVNAPEYIFLISDLAGERRFASIVAKRLESLGALTHGDRRAGESRDLSRFNIDNKYGRAALETMMRGLMEMEIPPLVPPPEDYEGDFFADCRKALVGVGLVNEDEFSKMQTLDKDYNNMSKFLNRILGIEVELQNAMFKYFTDTLDAIISEAKKTGRYDLGILDLGTAGDNVKRVKVDEFIRNHATGSAKTELHTVSVERGLSFEASQDIWKELTSKDEGYYLSNQVRCGKKTAVLAVADQARRSKEKKEKLFRLYRPNTGLQVRQESLNELKSKYKKAMLLCLTCMQVTPDEAQPHWQEQYESSENTCSHIYWYNSCRKKTMGMVCEIGLRRRTYHVLSGSVLAVWAKVESVLSSVHGHHNSSKLQVVRLKTEDNLRIVGTIIPSNCVAPLVNVLSQDAEKTNSETF</sequence>
<protein>
    <submittedName>
        <fullName evidence="9">Uncharacterized protein</fullName>
    </submittedName>
</protein>
<evidence type="ECO:0000256" key="3">
    <source>
        <dbReference type="ARBA" id="ARBA00023054"/>
    </source>
</evidence>
<feature type="compositionally biased region" description="Acidic residues" evidence="5">
    <location>
        <begin position="674"/>
        <end position="690"/>
    </location>
</feature>
<dbReference type="FunFam" id="3.40.50.300:FF:000282">
    <property type="entry name" value="Strawberry notch homolog 1 (Drosophila)"/>
    <property type="match status" value="1"/>
</dbReference>
<dbReference type="GO" id="GO:0042393">
    <property type="term" value="F:histone binding"/>
    <property type="evidence" value="ECO:0007669"/>
    <property type="project" value="TreeGrafter"/>
</dbReference>
<gene>
    <name evidence="9" type="ORF">HPB52_019228</name>
</gene>
<comment type="subcellular location">
    <subcellularLocation>
        <location evidence="1">Nucleus</location>
    </subcellularLocation>
</comment>
<dbReference type="Pfam" id="PF13871">
    <property type="entry name" value="Helicase_C_4"/>
    <property type="match status" value="1"/>
</dbReference>
<dbReference type="PANTHER" id="PTHR12706">
    <property type="entry name" value="STRAWBERRY NOTCH-RELATED"/>
    <property type="match status" value="1"/>
</dbReference>
<evidence type="ECO:0000256" key="1">
    <source>
        <dbReference type="ARBA" id="ARBA00004123"/>
    </source>
</evidence>
<dbReference type="SUPFAM" id="SSF52540">
    <property type="entry name" value="P-loop containing nucleoside triphosphate hydrolases"/>
    <property type="match status" value="2"/>
</dbReference>
<feature type="region of interest" description="Disordered" evidence="5">
    <location>
        <begin position="600"/>
        <end position="695"/>
    </location>
</feature>